<keyword evidence="4" id="KW-0472">Membrane</keyword>
<keyword evidence="4" id="KW-1133">Transmembrane helix</keyword>
<dbReference type="PROSITE" id="PS51450">
    <property type="entry name" value="LRR"/>
    <property type="match status" value="2"/>
</dbReference>
<dbReference type="PANTHER" id="PTHR31450">
    <property type="entry name" value="LEUCINE-RICH REPEAT-CONTAINING PROTEIN 19 LRRC19 FAMILY MEMBER"/>
    <property type="match status" value="1"/>
</dbReference>
<organism evidence="5 6">
    <name type="scientific">Pelobates cultripes</name>
    <name type="common">Western spadefoot toad</name>
    <dbReference type="NCBI Taxonomy" id="61616"/>
    <lineage>
        <taxon>Eukaryota</taxon>
        <taxon>Metazoa</taxon>
        <taxon>Chordata</taxon>
        <taxon>Craniata</taxon>
        <taxon>Vertebrata</taxon>
        <taxon>Euteleostomi</taxon>
        <taxon>Amphibia</taxon>
        <taxon>Batrachia</taxon>
        <taxon>Anura</taxon>
        <taxon>Pelobatoidea</taxon>
        <taxon>Pelobatidae</taxon>
        <taxon>Pelobates</taxon>
    </lineage>
</organism>
<keyword evidence="1" id="KW-0433">Leucine-rich repeat</keyword>
<dbReference type="Pfam" id="PF13855">
    <property type="entry name" value="LRR_8"/>
    <property type="match status" value="1"/>
</dbReference>
<feature type="transmembrane region" description="Helical" evidence="4">
    <location>
        <begin position="322"/>
        <end position="348"/>
    </location>
</feature>
<dbReference type="InterPro" id="IPR003591">
    <property type="entry name" value="Leu-rich_rpt_typical-subtyp"/>
</dbReference>
<dbReference type="AlphaFoldDB" id="A0AAD1SRN2"/>
<dbReference type="Gene3D" id="3.80.10.10">
    <property type="entry name" value="Ribonuclease Inhibitor"/>
    <property type="match status" value="1"/>
</dbReference>
<evidence type="ECO:0000256" key="1">
    <source>
        <dbReference type="ARBA" id="ARBA00022614"/>
    </source>
</evidence>
<dbReference type="SUPFAM" id="SSF52058">
    <property type="entry name" value="L domain-like"/>
    <property type="match status" value="1"/>
</dbReference>
<dbReference type="InterPro" id="IPR001611">
    <property type="entry name" value="Leu-rich_rpt"/>
</dbReference>
<keyword evidence="4" id="KW-0812">Transmembrane</keyword>
<proteinExistence type="predicted"/>
<protein>
    <submittedName>
        <fullName evidence="5">Type III endosome membrane TEMP</fullName>
    </submittedName>
</protein>
<keyword evidence="2" id="KW-0677">Repeat</keyword>
<dbReference type="Proteomes" id="UP001295444">
    <property type="component" value="Chromosome 08"/>
</dbReference>
<name>A0AAD1SRN2_PELCU</name>
<evidence type="ECO:0000313" key="5">
    <source>
        <dbReference type="EMBL" id="CAH2310491.1"/>
    </source>
</evidence>
<dbReference type="PANTHER" id="PTHR31450:SF3">
    <property type="entry name" value="TYPE III ENDOSOME MEMBRANE PROTEIN TEMP"/>
    <property type="match status" value="1"/>
</dbReference>
<dbReference type="SMART" id="SM00369">
    <property type="entry name" value="LRR_TYP"/>
    <property type="match status" value="3"/>
</dbReference>
<evidence type="ECO:0000256" key="2">
    <source>
        <dbReference type="ARBA" id="ARBA00022737"/>
    </source>
</evidence>
<reference evidence="5" key="1">
    <citation type="submission" date="2022-03" db="EMBL/GenBank/DDBJ databases">
        <authorList>
            <person name="Alioto T."/>
            <person name="Alioto T."/>
            <person name="Gomez Garrido J."/>
        </authorList>
    </citation>
    <scope>NUCLEOTIDE SEQUENCE</scope>
</reference>
<keyword evidence="6" id="KW-1185">Reference proteome</keyword>
<evidence type="ECO:0000256" key="4">
    <source>
        <dbReference type="SAM" id="Phobius"/>
    </source>
</evidence>
<evidence type="ECO:0000256" key="3">
    <source>
        <dbReference type="SAM" id="MobiDB-lite"/>
    </source>
</evidence>
<dbReference type="EMBL" id="OW240919">
    <property type="protein sequence ID" value="CAH2310491.1"/>
    <property type="molecule type" value="Genomic_DNA"/>
</dbReference>
<feature type="compositionally biased region" description="Acidic residues" evidence="3">
    <location>
        <begin position="400"/>
        <end position="411"/>
    </location>
</feature>
<gene>
    <name evidence="5" type="ORF">PECUL_23A016948</name>
</gene>
<dbReference type="InterPro" id="IPR032675">
    <property type="entry name" value="LRR_dom_sf"/>
</dbReference>
<evidence type="ECO:0000313" key="6">
    <source>
        <dbReference type="Proteomes" id="UP001295444"/>
    </source>
</evidence>
<accession>A0AAD1SRN2</accession>
<sequence length="411" mass="46510">MSLYQCRVCPCISAEYVPVSVLSTFYISAEYVPVSVQSSSLYLEGQREGRRHRQGESCLYGRTLRAEPTWHVTPPGTQQGCRGSDLAMRLIVCLTLFISPLVANPCTVYPQGRADCRHRGLQDIPSSLPQNTQHLDLSNNFIHFTKPLEENFPELRLLNLSHNPLKSLPNNSFQNLPKLQTLDLSDCGISTLHLNILSGLDSLETLILSHNNLSRISLGNLKSLRSLDIRKTSLIFHPSHPKIWDLEQLSVNNGLCECPSEEPKREAVSGLFCSCRLRIEESQEHRLSARFVRDVIENITNDTSSNLTSPSPVTPVSNGRSWPYFVGFVLVAIFLSCIIALAAKFSILRKYLRSYRHRPLPENEWVSETQSEVPGLPLPSHEDEDGFIEDNYIQPRDHPEEEEEDEGMYRL</sequence>
<feature type="region of interest" description="Disordered" evidence="3">
    <location>
        <begin position="364"/>
        <end position="411"/>
    </location>
</feature>
<dbReference type="Pfam" id="PF00560">
    <property type="entry name" value="LRR_1"/>
    <property type="match status" value="1"/>
</dbReference>